<comment type="caution">
    <text evidence="1">The sequence shown here is derived from an EMBL/GenBank/DDBJ whole genome shotgun (WGS) entry which is preliminary data.</text>
</comment>
<accession>A0A9D3XYP6</accession>
<keyword evidence="2" id="KW-1185">Reference proteome</keyword>
<evidence type="ECO:0000313" key="2">
    <source>
        <dbReference type="Proteomes" id="UP000828390"/>
    </source>
</evidence>
<proteinExistence type="predicted"/>
<evidence type="ECO:0000313" key="1">
    <source>
        <dbReference type="EMBL" id="KAH3689758.1"/>
    </source>
</evidence>
<dbReference type="Proteomes" id="UP000828390">
    <property type="component" value="Unassembled WGS sequence"/>
</dbReference>
<sequence>MPAQHSLICLHGPVCSFCHILPMICIGDVSPGRGLLPCSRDFPNKHVWLPLCHYTPGKTGQSLQPHVTLWKVRNCWCDCSKHTVGLIFQRLILSLHSLRN</sequence>
<protein>
    <submittedName>
        <fullName evidence="1">Uncharacterized protein</fullName>
    </submittedName>
</protein>
<gene>
    <name evidence="1" type="ORF">DPMN_194647</name>
</gene>
<dbReference type="EMBL" id="JAIWYP010000097">
    <property type="protein sequence ID" value="KAH3689758.1"/>
    <property type="molecule type" value="Genomic_DNA"/>
</dbReference>
<dbReference type="AlphaFoldDB" id="A0A9D3XYP6"/>
<reference evidence="1" key="1">
    <citation type="journal article" date="2019" name="bioRxiv">
        <title>The Genome of the Zebra Mussel, Dreissena polymorpha: A Resource for Invasive Species Research.</title>
        <authorList>
            <person name="McCartney M.A."/>
            <person name="Auch B."/>
            <person name="Kono T."/>
            <person name="Mallez S."/>
            <person name="Zhang Y."/>
            <person name="Obille A."/>
            <person name="Becker A."/>
            <person name="Abrahante J.E."/>
            <person name="Garbe J."/>
            <person name="Badalamenti J.P."/>
            <person name="Herman A."/>
            <person name="Mangelson H."/>
            <person name="Liachko I."/>
            <person name="Sullivan S."/>
            <person name="Sone E.D."/>
            <person name="Koren S."/>
            <person name="Silverstein K.A.T."/>
            <person name="Beckman K.B."/>
            <person name="Gohl D.M."/>
        </authorList>
    </citation>
    <scope>NUCLEOTIDE SEQUENCE</scope>
    <source>
        <strain evidence="1">Duluth1</strain>
        <tissue evidence="1">Whole animal</tissue>
    </source>
</reference>
<name>A0A9D3XYP6_DREPO</name>
<reference evidence="1" key="2">
    <citation type="submission" date="2020-11" db="EMBL/GenBank/DDBJ databases">
        <authorList>
            <person name="McCartney M.A."/>
            <person name="Auch B."/>
            <person name="Kono T."/>
            <person name="Mallez S."/>
            <person name="Becker A."/>
            <person name="Gohl D.M."/>
            <person name="Silverstein K.A.T."/>
            <person name="Koren S."/>
            <person name="Bechman K.B."/>
            <person name="Herman A."/>
            <person name="Abrahante J.E."/>
            <person name="Garbe J."/>
        </authorList>
    </citation>
    <scope>NUCLEOTIDE SEQUENCE</scope>
    <source>
        <strain evidence="1">Duluth1</strain>
        <tissue evidence="1">Whole animal</tissue>
    </source>
</reference>
<organism evidence="1 2">
    <name type="scientific">Dreissena polymorpha</name>
    <name type="common">Zebra mussel</name>
    <name type="synonym">Mytilus polymorpha</name>
    <dbReference type="NCBI Taxonomy" id="45954"/>
    <lineage>
        <taxon>Eukaryota</taxon>
        <taxon>Metazoa</taxon>
        <taxon>Spiralia</taxon>
        <taxon>Lophotrochozoa</taxon>
        <taxon>Mollusca</taxon>
        <taxon>Bivalvia</taxon>
        <taxon>Autobranchia</taxon>
        <taxon>Heteroconchia</taxon>
        <taxon>Euheterodonta</taxon>
        <taxon>Imparidentia</taxon>
        <taxon>Neoheterodontei</taxon>
        <taxon>Myida</taxon>
        <taxon>Dreissenoidea</taxon>
        <taxon>Dreissenidae</taxon>
        <taxon>Dreissena</taxon>
    </lineage>
</organism>